<sequence length="80" mass="9101">MTGKALAEKLFEKLIDEHSRLIEEDSTEALDIRIVDMIDTLMAIATNEGKAEQELLELLQQRRAELGRLDTGFYLDDHVA</sequence>
<organism evidence="1 2">
    <name type="scientific">Candidatus Viridilinea mediisalina</name>
    <dbReference type="NCBI Taxonomy" id="2024553"/>
    <lineage>
        <taxon>Bacteria</taxon>
        <taxon>Bacillati</taxon>
        <taxon>Chloroflexota</taxon>
        <taxon>Chloroflexia</taxon>
        <taxon>Chloroflexales</taxon>
        <taxon>Chloroflexineae</taxon>
        <taxon>Oscillochloridaceae</taxon>
        <taxon>Candidatus Viridilinea</taxon>
    </lineage>
</organism>
<dbReference type="AlphaFoldDB" id="A0A2A6RI45"/>
<evidence type="ECO:0000313" key="1">
    <source>
        <dbReference type="EMBL" id="PDW02510.1"/>
    </source>
</evidence>
<evidence type="ECO:0008006" key="3">
    <source>
        <dbReference type="Google" id="ProtNLM"/>
    </source>
</evidence>
<dbReference type="Proteomes" id="UP000220527">
    <property type="component" value="Unassembled WGS sequence"/>
</dbReference>
<accession>A0A2A6RI45</accession>
<gene>
    <name evidence="1" type="ORF">CJ255_13590</name>
</gene>
<proteinExistence type="predicted"/>
<evidence type="ECO:0000313" key="2">
    <source>
        <dbReference type="Proteomes" id="UP000220527"/>
    </source>
</evidence>
<comment type="caution">
    <text evidence="1">The sequence shown here is derived from an EMBL/GenBank/DDBJ whole genome shotgun (WGS) entry which is preliminary data.</text>
</comment>
<dbReference type="EMBL" id="NQWI01000064">
    <property type="protein sequence ID" value="PDW02510.1"/>
    <property type="molecule type" value="Genomic_DNA"/>
</dbReference>
<reference evidence="2" key="1">
    <citation type="submission" date="2017-08" db="EMBL/GenBank/DDBJ databases">
        <authorList>
            <person name="Grouzdev D.S."/>
            <person name="Gaisin V.A."/>
            <person name="Rysina M.S."/>
            <person name="Gorlenko V.M."/>
        </authorList>
    </citation>
    <scope>NUCLEOTIDE SEQUENCE [LARGE SCALE GENOMIC DNA]</scope>
    <source>
        <strain evidence="2">Kir15-3F</strain>
    </source>
</reference>
<keyword evidence="2" id="KW-1185">Reference proteome</keyword>
<name>A0A2A6RI45_9CHLR</name>
<protein>
    <recommendedName>
        <fullName evidence="3">Phosphoribosyl-ATP pyrophosphohydrolase</fullName>
    </recommendedName>
</protein>